<dbReference type="InterPro" id="IPR036869">
    <property type="entry name" value="J_dom_sf"/>
</dbReference>
<keyword evidence="3" id="KW-1185">Reference proteome</keyword>
<evidence type="ECO:0000313" key="3">
    <source>
        <dbReference type="Proteomes" id="UP001320876"/>
    </source>
</evidence>
<dbReference type="InterPro" id="IPR001623">
    <property type="entry name" value="DnaJ_domain"/>
</dbReference>
<name>A0ABT3GR52_9BACT</name>
<dbReference type="SMART" id="SM00271">
    <property type="entry name" value="DnaJ"/>
    <property type="match status" value="1"/>
</dbReference>
<feature type="domain" description="J" evidence="1">
    <location>
        <begin position="2"/>
        <end position="67"/>
    </location>
</feature>
<gene>
    <name evidence="2" type="ORF">OKA05_25670</name>
</gene>
<dbReference type="PROSITE" id="PS50076">
    <property type="entry name" value="DNAJ_2"/>
    <property type="match status" value="1"/>
</dbReference>
<dbReference type="Gene3D" id="1.10.287.110">
    <property type="entry name" value="DnaJ domain"/>
    <property type="match status" value="1"/>
</dbReference>
<comment type="caution">
    <text evidence="2">The sequence shown here is derived from an EMBL/GenBank/DDBJ whole genome shotgun (WGS) entry which is preliminary data.</text>
</comment>
<sequence length="177" mass="19105">MDPFAMLGLEPRLALSEVELRAAFREAGKRDHPDAGGSSEDFAKVQEAFAQLSRPSKRLRAWLAAKGVTGDERGAISPGLVNIFGKVGSALQQADAVTRRRESSLSVLAKAMLEPAVQQAREALEAALEDVAAATAAEESQFPAIEAGEGDPWRTARDLAFLEKWQAELKSRFAGLW</sequence>
<evidence type="ECO:0000259" key="1">
    <source>
        <dbReference type="PROSITE" id="PS50076"/>
    </source>
</evidence>
<proteinExistence type="predicted"/>
<dbReference type="SUPFAM" id="SSF46565">
    <property type="entry name" value="Chaperone J-domain"/>
    <property type="match status" value="1"/>
</dbReference>
<protein>
    <submittedName>
        <fullName evidence="2">DnaJ domain-containing protein</fullName>
    </submittedName>
</protein>
<dbReference type="CDD" id="cd06257">
    <property type="entry name" value="DnaJ"/>
    <property type="match status" value="1"/>
</dbReference>
<dbReference type="Pfam" id="PF00226">
    <property type="entry name" value="DnaJ"/>
    <property type="match status" value="1"/>
</dbReference>
<accession>A0ABT3GR52</accession>
<dbReference type="Proteomes" id="UP001320876">
    <property type="component" value="Unassembled WGS sequence"/>
</dbReference>
<reference evidence="2 3" key="1">
    <citation type="submission" date="2022-10" db="EMBL/GenBank/DDBJ databases">
        <title>Luteolibacter arcticus strain CCTCC AB 2014275, whole genome shotgun sequencing project.</title>
        <authorList>
            <person name="Zhao G."/>
            <person name="Shen L."/>
        </authorList>
    </citation>
    <scope>NUCLEOTIDE SEQUENCE [LARGE SCALE GENOMIC DNA]</scope>
    <source>
        <strain evidence="2 3">CCTCC AB 2014275</strain>
    </source>
</reference>
<dbReference type="EMBL" id="JAPDDT010000019">
    <property type="protein sequence ID" value="MCW1925974.1"/>
    <property type="molecule type" value="Genomic_DNA"/>
</dbReference>
<evidence type="ECO:0000313" key="2">
    <source>
        <dbReference type="EMBL" id="MCW1925974.1"/>
    </source>
</evidence>
<organism evidence="2 3">
    <name type="scientific">Luteolibacter arcticus</name>
    <dbReference type="NCBI Taxonomy" id="1581411"/>
    <lineage>
        <taxon>Bacteria</taxon>
        <taxon>Pseudomonadati</taxon>
        <taxon>Verrucomicrobiota</taxon>
        <taxon>Verrucomicrobiia</taxon>
        <taxon>Verrucomicrobiales</taxon>
        <taxon>Verrucomicrobiaceae</taxon>
        <taxon>Luteolibacter</taxon>
    </lineage>
</organism>
<dbReference type="RefSeq" id="WP_264490083.1">
    <property type="nucleotide sequence ID" value="NZ_JAPDDT010000019.1"/>
</dbReference>